<organism evidence="3 4">
    <name type="scientific">Actinokineospora bangkokensis</name>
    <dbReference type="NCBI Taxonomy" id="1193682"/>
    <lineage>
        <taxon>Bacteria</taxon>
        <taxon>Bacillati</taxon>
        <taxon>Actinomycetota</taxon>
        <taxon>Actinomycetes</taxon>
        <taxon>Pseudonocardiales</taxon>
        <taxon>Pseudonocardiaceae</taxon>
        <taxon>Actinokineospora</taxon>
    </lineage>
</organism>
<comment type="caution">
    <text evidence="3">The sequence shown here is derived from an EMBL/GenBank/DDBJ whole genome shotgun (WGS) entry which is preliminary data.</text>
</comment>
<dbReference type="AlphaFoldDB" id="A0A1Q9LK17"/>
<dbReference type="OrthoDB" id="3706681at2"/>
<evidence type="ECO:0000256" key="2">
    <source>
        <dbReference type="SAM" id="SignalP"/>
    </source>
</evidence>
<evidence type="ECO:0000313" key="4">
    <source>
        <dbReference type="Proteomes" id="UP000186040"/>
    </source>
</evidence>
<proteinExistence type="predicted"/>
<dbReference type="EMBL" id="MKQR01000016">
    <property type="protein sequence ID" value="OLR92382.1"/>
    <property type="molecule type" value="Genomic_DNA"/>
</dbReference>
<feature type="chain" id="PRO_5013249142" description="DUF11 domain-containing protein" evidence="2">
    <location>
        <begin position="21"/>
        <end position="189"/>
    </location>
</feature>
<evidence type="ECO:0008006" key="5">
    <source>
        <dbReference type="Google" id="ProtNLM"/>
    </source>
</evidence>
<keyword evidence="1" id="KW-1133">Transmembrane helix</keyword>
<keyword evidence="1" id="KW-0472">Membrane</keyword>
<feature type="signal peptide" evidence="2">
    <location>
        <begin position="1"/>
        <end position="20"/>
    </location>
</feature>
<keyword evidence="4" id="KW-1185">Reference proteome</keyword>
<feature type="transmembrane region" description="Helical" evidence="1">
    <location>
        <begin position="157"/>
        <end position="177"/>
    </location>
</feature>
<keyword evidence="2" id="KW-0732">Signal</keyword>
<protein>
    <recommendedName>
        <fullName evidence="5">DUF11 domain-containing protein</fullName>
    </recommendedName>
</protein>
<evidence type="ECO:0000256" key="1">
    <source>
        <dbReference type="SAM" id="Phobius"/>
    </source>
</evidence>
<reference evidence="3 4" key="1">
    <citation type="submission" date="2016-10" db="EMBL/GenBank/DDBJ databases">
        <title>The Draft Genome Sequence of Actinokineospora bangkokensis 44EHWT reveals the biosynthetic pathway of antifungal compounds Thailandins with unusual extender unit butylmalonyl-CoA.</title>
        <authorList>
            <person name="Greule A."/>
            <person name="Intra B."/>
            <person name="Flemming S."/>
            <person name="Rommel M.G."/>
            <person name="Panbangred W."/>
            <person name="Bechthold A."/>
        </authorList>
    </citation>
    <scope>NUCLEOTIDE SEQUENCE [LARGE SCALE GENOMIC DNA]</scope>
    <source>
        <strain evidence="3 4">44EHW</strain>
    </source>
</reference>
<evidence type="ECO:0000313" key="3">
    <source>
        <dbReference type="EMBL" id="OLR92382.1"/>
    </source>
</evidence>
<keyword evidence="1" id="KW-0812">Transmembrane</keyword>
<dbReference type="Proteomes" id="UP000186040">
    <property type="component" value="Unassembled WGS sequence"/>
</dbReference>
<dbReference type="RefSeq" id="WP_075975525.1">
    <property type="nucleotide sequence ID" value="NZ_MKQR01000016.1"/>
</dbReference>
<accession>A0A1Q9LK17</accession>
<name>A0A1Q9LK17_9PSEU</name>
<sequence length="189" mass="19179">MRVLLAFVACFLLCAPPASAQPAFEIAVTDDSTTVAADSPATYRVTVRNPSDAPATADVELTLPVGVRLTGVQDGGTSPEPWLAMWALDVPAGGAMTVAATFVPGPPRPGATGLAASACVVREHVRVLCATDTNQVPGAEDGPHNAASGEEGESGNVLVLVVSLAAVVVAAAGVSLWRARRRVAAESRV</sequence>
<gene>
    <name evidence="3" type="ORF">BJP25_20050</name>
</gene>